<keyword evidence="3" id="KW-1185">Reference proteome</keyword>
<proteinExistence type="predicted"/>
<evidence type="ECO:0000313" key="4">
    <source>
        <dbReference type="WBParaSite" id="GPUH_0001048701-mRNA-1"/>
    </source>
</evidence>
<dbReference type="AlphaFoldDB" id="A0A183DP33"/>
<dbReference type="EMBL" id="UYRT01077993">
    <property type="protein sequence ID" value="VDN17494.1"/>
    <property type="molecule type" value="Genomic_DNA"/>
</dbReference>
<evidence type="ECO:0000313" key="2">
    <source>
        <dbReference type="EMBL" id="VDN17494.1"/>
    </source>
</evidence>
<name>A0A183DP33_9BILA</name>
<evidence type="ECO:0000256" key="1">
    <source>
        <dbReference type="SAM" id="MobiDB-lite"/>
    </source>
</evidence>
<dbReference type="OrthoDB" id="5837742at2759"/>
<sequence>MLFACSGSSSVINQRIVVIGQEEFPVRPGSSIGDHRGSLQQSGRNSRGSASCPETFRTYADSPARDTPHFRSRSNSRSGSRTEILRPGQWTAVTPQVKLRALTPSEQHEVFEAQKREGLLHKASEQGECL</sequence>
<evidence type="ECO:0000313" key="3">
    <source>
        <dbReference type="Proteomes" id="UP000271098"/>
    </source>
</evidence>
<gene>
    <name evidence="2" type="ORF">GPUH_LOCUS10474</name>
</gene>
<protein>
    <submittedName>
        <fullName evidence="2 4">Uncharacterized protein</fullName>
    </submittedName>
</protein>
<reference evidence="4" key="1">
    <citation type="submission" date="2016-06" db="UniProtKB">
        <authorList>
            <consortium name="WormBaseParasite"/>
        </authorList>
    </citation>
    <scope>IDENTIFICATION</scope>
</reference>
<accession>A0A183DP33</accession>
<reference evidence="2 3" key="2">
    <citation type="submission" date="2018-11" db="EMBL/GenBank/DDBJ databases">
        <authorList>
            <consortium name="Pathogen Informatics"/>
        </authorList>
    </citation>
    <scope>NUCLEOTIDE SEQUENCE [LARGE SCALE GENOMIC DNA]</scope>
</reference>
<feature type="region of interest" description="Disordered" evidence="1">
    <location>
        <begin position="23"/>
        <end position="89"/>
    </location>
</feature>
<organism evidence="4">
    <name type="scientific">Gongylonema pulchrum</name>
    <dbReference type="NCBI Taxonomy" id="637853"/>
    <lineage>
        <taxon>Eukaryota</taxon>
        <taxon>Metazoa</taxon>
        <taxon>Ecdysozoa</taxon>
        <taxon>Nematoda</taxon>
        <taxon>Chromadorea</taxon>
        <taxon>Rhabditida</taxon>
        <taxon>Spirurina</taxon>
        <taxon>Spiruromorpha</taxon>
        <taxon>Spiruroidea</taxon>
        <taxon>Gongylonematidae</taxon>
        <taxon>Gongylonema</taxon>
    </lineage>
</organism>
<dbReference type="Proteomes" id="UP000271098">
    <property type="component" value="Unassembled WGS sequence"/>
</dbReference>
<feature type="compositionally biased region" description="Polar residues" evidence="1">
    <location>
        <begin position="38"/>
        <end position="49"/>
    </location>
</feature>
<dbReference type="WBParaSite" id="GPUH_0001048701-mRNA-1">
    <property type="protein sequence ID" value="GPUH_0001048701-mRNA-1"/>
    <property type="gene ID" value="GPUH_0001048701"/>
</dbReference>